<dbReference type="EMBL" id="SKFH01000030">
    <property type="protein sequence ID" value="TCZ68090.1"/>
    <property type="molecule type" value="Genomic_DNA"/>
</dbReference>
<dbReference type="InterPro" id="IPR016181">
    <property type="entry name" value="Acyl_CoA_acyltransferase"/>
</dbReference>
<name>A0A4R4DW88_9BACT</name>
<feature type="domain" description="N-acetyltransferase" evidence="3">
    <location>
        <begin position="19"/>
        <end position="158"/>
    </location>
</feature>
<evidence type="ECO:0000313" key="4">
    <source>
        <dbReference type="EMBL" id="TCZ68090.1"/>
    </source>
</evidence>
<gene>
    <name evidence="4" type="ORF">E0486_14785</name>
</gene>
<protein>
    <submittedName>
        <fullName evidence="4">GNAT family N-acetyltransferase</fullName>
    </submittedName>
</protein>
<evidence type="ECO:0000256" key="1">
    <source>
        <dbReference type="ARBA" id="ARBA00022679"/>
    </source>
</evidence>
<dbReference type="Pfam" id="PF00583">
    <property type="entry name" value="Acetyltransf_1"/>
    <property type="match status" value="1"/>
</dbReference>
<organism evidence="4 5">
    <name type="scientific">Flaviaesturariibacter aridisoli</name>
    <dbReference type="NCBI Taxonomy" id="2545761"/>
    <lineage>
        <taxon>Bacteria</taxon>
        <taxon>Pseudomonadati</taxon>
        <taxon>Bacteroidota</taxon>
        <taxon>Chitinophagia</taxon>
        <taxon>Chitinophagales</taxon>
        <taxon>Chitinophagaceae</taxon>
        <taxon>Flaviaestuariibacter</taxon>
    </lineage>
</organism>
<keyword evidence="1 4" id="KW-0808">Transferase</keyword>
<keyword evidence="2" id="KW-0012">Acyltransferase</keyword>
<dbReference type="SUPFAM" id="SSF55729">
    <property type="entry name" value="Acyl-CoA N-acyltransferases (Nat)"/>
    <property type="match status" value="1"/>
</dbReference>
<dbReference type="PANTHER" id="PTHR43877:SF2">
    <property type="entry name" value="AMINOALKYLPHOSPHONATE N-ACETYLTRANSFERASE-RELATED"/>
    <property type="match status" value="1"/>
</dbReference>
<proteinExistence type="predicted"/>
<evidence type="ECO:0000256" key="2">
    <source>
        <dbReference type="ARBA" id="ARBA00023315"/>
    </source>
</evidence>
<keyword evidence="5" id="KW-1185">Reference proteome</keyword>
<evidence type="ECO:0000259" key="3">
    <source>
        <dbReference type="PROSITE" id="PS51186"/>
    </source>
</evidence>
<dbReference type="RefSeq" id="WP_131853139.1">
    <property type="nucleotide sequence ID" value="NZ_SKFH01000030.1"/>
</dbReference>
<evidence type="ECO:0000313" key="5">
    <source>
        <dbReference type="Proteomes" id="UP000295164"/>
    </source>
</evidence>
<dbReference type="Proteomes" id="UP000295164">
    <property type="component" value="Unassembled WGS sequence"/>
</dbReference>
<dbReference type="OrthoDB" id="1431064at2"/>
<dbReference type="PROSITE" id="PS51186">
    <property type="entry name" value="GNAT"/>
    <property type="match status" value="1"/>
</dbReference>
<dbReference type="CDD" id="cd04301">
    <property type="entry name" value="NAT_SF"/>
    <property type="match status" value="1"/>
</dbReference>
<dbReference type="InterPro" id="IPR050832">
    <property type="entry name" value="Bact_Acetyltransf"/>
</dbReference>
<reference evidence="4 5" key="1">
    <citation type="submission" date="2019-03" db="EMBL/GenBank/DDBJ databases">
        <authorList>
            <person name="Kim M.K.M."/>
        </authorList>
    </citation>
    <scope>NUCLEOTIDE SEQUENCE [LARGE SCALE GENOMIC DNA]</scope>
    <source>
        <strain evidence="4 5">17J68-15</strain>
    </source>
</reference>
<dbReference type="Gene3D" id="3.40.630.30">
    <property type="match status" value="1"/>
</dbReference>
<dbReference type="PANTHER" id="PTHR43877">
    <property type="entry name" value="AMINOALKYLPHOSPHONATE N-ACETYLTRANSFERASE-RELATED-RELATED"/>
    <property type="match status" value="1"/>
</dbReference>
<dbReference type="InterPro" id="IPR000182">
    <property type="entry name" value="GNAT_dom"/>
</dbReference>
<comment type="caution">
    <text evidence="4">The sequence shown here is derived from an EMBL/GenBank/DDBJ whole genome shotgun (WGS) entry which is preliminary data.</text>
</comment>
<dbReference type="GO" id="GO:0016747">
    <property type="term" value="F:acyltransferase activity, transferring groups other than amino-acyl groups"/>
    <property type="evidence" value="ECO:0007669"/>
    <property type="project" value="InterPro"/>
</dbReference>
<accession>A0A4R4DW88</accession>
<dbReference type="AlphaFoldDB" id="A0A4R4DW88"/>
<sequence>MTDTPATIVLADYTPAYAPAFRALNEEWISRYFRMEEEDYKALEHPQEKILAPGGAIVVALLRNEPVGVCALVRHPDGSWELAKMAVAPHAQGLGIGRLLGERVLAIARGRGAGTVFLESNTILAPAMALYPKLGFREVPHRSSPYQRSNIRMEVSLR</sequence>